<dbReference type="EMBL" id="DWXX01000100">
    <property type="protein sequence ID" value="HJB59153.1"/>
    <property type="molecule type" value="Genomic_DNA"/>
</dbReference>
<dbReference type="GO" id="GO:0046872">
    <property type="term" value="F:metal ion binding"/>
    <property type="evidence" value="ECO:0007669"/>
    <property type="project" value="InterPro"/>
</dbReference>
<reference evidence="2" key="1">
    <citation type="journal article" date="2021" name="PeerJ">
        <title>Extensive microbial diversity within the chicken gut microbiome revealed by metagenomics and culture.</title>
        <authorList>
            <person name="Gilroy R."/>
            <person name="Ravi A."/>
            <person name="Getino M."/>
            <person name="Pursley I."/>
            <person name="Horton D.L."/>
            <person name="Alikhan N.F."/>
            <person name="Baker D."/>
            <person name="Gharbi K."/>
            <person name="Hall N."/>
            <person name="Watson M."/>
            <person name="Adriaenssens E.M."/>
            <person name="Foster-Nyarko E."/>
            <person name="Jarju S."/>
            <person name="Secka A."/>
            <person name="Antonio M."/>
            <person name="Oren A."/>
            <person name="Chaudhuri R.R."/>
            <person name="La Ragione R."/>
            <person name="Hildebrand F."/>
            <person name="Pallen M.J."/>
        </authorList>
    </citation>
    <scope>NUCLEOTIDE SEQUENCE</scope>
    <source>
        <strain evidence="2">ChiHjej9B8-13557</strain>
    </source>
</reference>
<evidence type="ECO:0000313" key="3">
    <source>
        <dbReference type="Proteomes" id="UP000824211"/>
    </source>
</evidence>
<name>A0A9D2MFJ0_9FIRM</name>
<dbReference type="InterPro" id="IPR007863">
    <property type="entry name" value="Peptidase_M16_C"/>
</dbReference>
<gene>
    <name evidence="2" type="ORF">H9771_05800</name>
</gene>
<proteinExistence type="predicted"/>
<sequence>MERIQLAPGVHLSADPAEKLNRCRVSIHFTFPIRRENATAHALLPLLLERGYAGCPDMTALTKRLAGLYGADLEVDGRAMGARRNLCVSVTGIKSRFALAGEDLAAAYAELALGVAFHPCMDDDGFEAGALAIEKQMLRQSLEDELNDKRLYCARQAARVFFGESPMGIRQEGYLEEVDALTGADVAAAYAEMLRTASIELMVLGCTPAQTERVAAAFLAELAAVRRAPAVLPPFMAMPRQTPVRRSEAFEMEQAKLCMVFTLGRPMELADMAAFRLAMALYGGSVTSRLFLHLRERDHLCYYCASSFQSFTGSMTVSSGIEPADAARAEEAILNELAELCCGPITPDELEDCRRGLIAGLEGVEDSLGGIESWYAMEIIRGGAIATPADARAGLAAVTEGQVRAALRRFSLSVSYLLTRKEGPAHA</sequence>
<protein>
    <submittedName>
        <fullName evidence="2">Insulinase family protein</fullName>
    </submittedName>
</protein>
<organism evidence="2 3">
    <name type="scientific">Candidatus Faecalibacterium faecipullorum</name>
    <dbReference type="NCBI Taxonomy" id="2838578"/>
    <lineage>
        <taxon>Bacteria</taxon>
        <taxon>Bacillati</taxon>
        <taxon>Bacillota</taxon>
        <taxon>Clostridia</taxon>
        <taxon>Eubacteriales</taxon>
        <taxon>Oscillospiraceae</taxon>
        <taxon>Faecalibacterium</taxon>
    </lineage>
</organism>
<dbReference type="Proteomes" id="UP000824211">
    <property type="component" value="Unassembled WGS sequence"/>
</dbReference>
<feature type="domain" description="Peptidase M16 C-terminal" evidence="1">
    <location>
        <begin position="181"/>
        <end position="357"/>
    </location>
</feature>
<dbReference type="Pfam" id="PF05193">
    <property type="entry name" value="Peptidase_M16_C"/>
    <property type="match status" value="1"/>
</dbReference>
<dbReference type="AlphaFoldDB" id="A0A9D2MFJ0"/>
<dbReference type="InterPro" id="IPR050361">
    <property type="entry name" value="MPP/UQCRC_Complex"/>
</dbReference>
<evidence type="ECO:0000259" key="1">
    <source>
        <dbReference type="Pfam" id="PF05193"/>
    </source>
</evidence>
<dbReference type="PANTHER" id="PTHR11851:SF186">
    <property type="entry name" value="INACTIVE METALLOPROTEASE YMFF-RELATED"/>
    <property type="match status" value="1"/>
</dbReference>
<accession>A0A9D2MFJ0</accession>
<comment type="caution">
    <text evidence="2">The sequence shown here is derived from an EMBL/GenBank/DDBJ whole genome shotgun (WGS) entry which is preliminary data.</text>
</comment>
<dbReference type="Gene3D" id="3.30.830.10">
    <property type="entry name" value="Metalloenzyme, LuxS/M16 peptidase-like"/>
    <property type="match status" value="2"/>
</dbReference>
<dbReference type="SUPFAM" id="SSF63411">
    <property type="entry name" value="LuxS/MPP-like metallohydrolase"/>
    <property type="match status" value="2"/>
</dbReference>
<dbReference type="InterPro" id="IPR011249">
    <property type="entry name" value="Metalloenz_LuxS/M16"/>
</dbReference>
<reference evidence="2" key="2">
    <citation type="submission" date="2021-04" db="EMBL/GenBank/DDBJ databases">
        <authorList>
            <person name="Gilroy R."/>
        </authorList>
    </citation>
    <scope>NUCLEOTIDE SEQUENCE</scope>
    <source>
        <strain evidence="2">ChiHjej9B8-13557</strain>
    </source>
</reference>
<dbReference type="PANTHER" id="PTHR11851">
    <property type="entry name" value="METALLOPROTEASE"/>
    <property type="match status" value="1"/>
</dbReference>
<evidence type="ECO:0000313" key="2">
    <source>
        <dbReference type="EMBL" id="HJB59153.1"/>
    </source>
</evidence>